<keyword evidence="1" id="KW-0540">Nuclease</keyword>
<accession>A0A267E5S5</accession>
<dbReference type="InterPro" id="IPR022894">
    <property type="entry name" value="Oligoribonuclease"/>
</dbReference>
<comment type="caution">
    <text evidence="4">The sequence shown here is derived from an EMBL/GenBank/DDBJ whole genome shotgun (WGS) entry which is preliminary data.</text>
</comment>
<evidence type="ECO:0000256" key="3">
    <source>
        <dbReference type="SAM" id="MobiDB-lite"/>
    </source>
</evidence>
<evidence type="ECO:0000313" key="4">
    <source>
        <dbReference type="EMBL" id="PAA56257.1"/>
    </source>
</evidence>
<dbReference type="EMBL" id="NIVC01002647">
    <property type="protein sequence ID" value="PAA56257.1"/>
    <property type="molecule type" value="Genomic_DNA"/>
</dbReference>
<feature type="region of interest" description="Disordered" evidence="3">
    <location>
        <begin position="1"/>
        <end position="27"/>
    </location>
</feature>
<dbReference type="Gene3D" id="2.80.10.70">
    <property type="entry name" value="Spindlin/Ssty"/>
    <property type="match status" value="1"/>
</dbReference>
<dbReference type="Proteomes" id="UP000215902">
    <property type="component" value="Unassembled WGS sequence"/>
</dbReference>
<evidence type="ECO:0000256" key="2">
    <source>
        <dbReference type="SAM" id="Coils"/>
    </source>
</evidence>
<evidence type="ECO:0000313" key="5">
    <source>
        <dbReference type="Proteomes" id="UP000215902"/>
    </source>
</evidence>
<evidence type="ECO:0000256" key="1">
    <source>
        <dbReference type="ARBA" id="ARBA00022722"/>
    </source>
</evidence>
<dbReference type="OrthoDB" id="6414146at2759"/>
<keyword evidence="2" id="KW-0175">Coiled coil</keyword>
<dbReference type="STRING" id="282301.A0A267E5S5"/>
<keyword evidence="1" id="KW-0378">Hydrolase</keyword>
<gene>
    <name evidence="4" type="ORF">BOX15_Mlig005917g4</name>
</gene>
<feature type="region of interest" description="Disordered" evidence="3">
    <location>
        <begin position="1002"/>
        <end position="1067"/>
    </location>
</feature>
<feature type="region of interest" description="Disordered" evidence="3">
    <location>
        <begin position="109"/>
        <end position="171"/>
    </location>
</feature>
<dbReference type="PANTHER" id="PTHR11046">
    <property type="entry name" value="OLIGORIBONUCLEASE, MITOCHONDRIAL"/>
    <property type="match status" value="1"/>
</dbReference>
<protein>
    <submittedName>
        <fullName evidence="4">Uncharacterized protein</fullName>
    </submittedName>
</protein>
<organism evidence="4 5">
    <name type="scientific">Macrostomum lignano</name>
    <dbReference type="NCBI Taxonomy" id="282301"/>
    <lineage>
        <taxon>Eukaryota</taxon>
        <taxon>Metazoa</taxon>
        <taxon>Spiralia</taxon>
        <taxon>Lophotrochozoa</taxon>
        <taxon>Platyhelminthes</taxon>
        <taxon>Rhabditophora</taxon>
        <taxon>Macrostomorpha</taxon>
        <taxon>Macrostomida</taxon>
        <taxon>Macrostomidae</taxon>
        <taxon>Macrostomum</taxon>
    </lineage>
</organism>
<dbReference type="InterPro" id="IPR042567">
    <property type="entry name" value="SPIN/Ssty_sf"/>
</dbReference>
<keyword evidence="5" id="KW-1185">Reference proteome</keyword>
<feature type="compositionally biased region" description="Low complexity" evidence="3">
    <location>
        <begin position="124"/>
        <end position="153"/>
    </location>
</feature>
<dbReference type="AlphaFoldDB" id="A0A267E5S5"/>
<name>A0A267E5S5_9PLAT</name>
<feature type="coiled-coil region" evidence="2">
    <location>
        <begin position="258"/>
        <end position="285"/>
    </location>
</feature>
<sequence length="1158" mass="127215">MSNSTTPKTGAASSAGPGTPIARSRGRPRLQVTNAMAIATVEQQQQGVSFTEKWTALADCLEQQDMSLAELKTLQGAFSRMYAKAEALKKSTHGAGRDEGRAAYQQFLESKFVPPATRGREAADAATTRPADAPATPAGAPATPAGAPATPGRVQAAASALSPEEQRGQEDGLHAALREARYRLTLSEARVRRLIFRLSRRPSMKVWQQRVRRLQRRIRDARRQYRYQARMLLDVRANLLLEKRQSAIRMDAEAKRQIEALRSEVRQAHHLLAEANSKVEQLTGQVAAGRLLQTMESRPGGGVQYTNDVVRACVSLVLDCHVPFRYVSSAIRKVVEQLCGMQVENLPSVSHISAVSYSVGGSLAKASAMEKLLVAAQDDKALTLMTDATSKRGEHWSDWQISTGGNEQVTLALRPVEGGTAEMYARDMDASVDELVESFCDVTKPDVSVEDRVRLKRELFIRINFLMTDRHVVNKCLLVLLNEMRDTFARQAGEDQPEKVTALFCGMHAIVNLAAAAESGLKAWEACVSSQPLGAAALPGFWTSKAESGTQRTIRTVCKAFHRLGNEQCGVAVPYETYLQSQGAKPFQMEDFRGNRAYVIFPNGGHVFRQRELLLTFLTEYPCSNRLLLAVQADLASNVLLSGCRALGVIDMLVIRPLWMLNRQSTVRILDMNQRYEQLCDWLEELATADGFRFSGDQSGPFPDLAGAVLAPDDAGDVWSALTADASQLDNDLLSQALQVTAAYMLVLLRREVCDHLPGGALRNLSDEQRRLTADAPKDNVAPERNFAVLDSTVTCKPHMRPLAREAYVLFQQNATEQWLHQKTRDEQEAMLSRARKISGKVEARAKATKQAIDKARQQLQQARIEAVHRKRVAKDCSLRDHMRAVHEFGGVWITVSDMTEALQQLPSGRHEQAVTAQLRLQKAMKPTLPRDLAALLNLLQAGVRRSLPALTANLRQVIAHLEAEKAAVAVAVDTQGNTNIRPCNERAELVRSAVTKKLEARQVAATTGQQHQGGAAGSGRGASASGSRARGRGRGRGQGCGRGQGRASSRQKRAPLPTSDSESDSAEAIAEQQAAAIPPSLSNLPQLEGRRVEVLFGYTDGEVWEQGVVVRRVPGTNADILEHKFKVVFDDHGSTTFEYNFYEDYLKGDLHVLSDDE</sequence>
<feature type="compositionally biased region" description="Polar residues" evidence="3">
    <location>
        <begin position="1"/>
        <end position="12"/>
    </location>
</feature>
<reference evidence="4 5" key="1">
    <citation type="submission" date="2017-06" db="EMBL/GenBank/DDBJ databases">
        <title>A platform for efficient transgenesis in Macrostomum lignano, a flatworm model organism for stem cell research.</title>
        <authorList>
            <person name="Berezikov E."/>
        </authorList>
    </citation>
    <scope>NUCLEOTIDE SEQUENCE [LARGE SCALE GENOMIC DNA]</scope>
    <source>
        <strain evidence="4">DV1</strain>
        <tissue evidence="4">Whole organism</tissue>
    </source>
</reference>
<dbReference type="GO" id="GO:0000175">
    <property type="term" value="F:3'-5'-RNA exonuclease activity"/>
    <property type="evidence" value="ECO:0007669"/>
    <property type="project" value="InterPro"/>
</dbReference>
<dbReference type="PANTHER" id="PTHR11046:SF25">
    <property type="match status" value="1"/>
</dbReference>
<proteinExistence type="predicted"/>